<evidence type="ECO:0000313" key="3">
    <source>
        <dbReference type="Proteomes" id="UP001283361"/>
    </source>
</evidence>
<proteinExistence type="predicted"/>
<name>A0AAE0Y5B7_9GAST</name>
<evidence type="ECO:0000313" key="2">
    <source>
        <dbReference type="EMBL" id="KAK3733660.1"/>
    </source>
</evidence>
<gene>
    <name evidence="2" type="ORF">RRG08_003993</name>
</gene>
<dbReference type="AlphaFoldDB" id="A0AAE0Y5B7"/>
<organism evidence="2 3">
    <name type="scientific">Elysia crispata</name>
    <name type="common">lettuce slug</name>
    <dbReference type="NCBI Taxonomy" id="231223"/>
    <lineage>
        <taxon>Eukaryota</taxon>
        <taxon>Metazoa</taxon>
        <taxon>Spiralia</taxon>
        <taxon>Lophotrochozoa</taxon>
        <taxon>Mollusca</taxon>
        <taxon>Gastropoda</taxon>
        <taxon>Heterobranchia</taxon>
        <taxon>Euthyneura</taxon>
        <taxon>Panpulmonata</taxon>
        <taxon>Sacoglossa</taxon>
        <taxon>Placobranchoidea</taxon>
        <taxon>Plakobranchidae</taxon>
        <taxon>Elysia</taxon>
    </lineage>
</organism>
<feature type="region of interest" description="Disordered" evidence="1">
    <location>
        <begin position="90"/>
        <end position="109"/>
    </location>
</feature>
<comment type="caution">
    <text evidence="2">The sequence shown here is derived from an EMBL/GenBank/DDBJ whole genome shotgun (WGS) entry which is preliminary data.</text>
</comment>
<protein>
    <submittedName>
        <fullName evidence="2">Uncharacterized protein</fullName>
    </submittedName>
</protein>
<keyword evidence="3" id="KW-1185">Reference proteome</keyword>
<sequence>MKRKKFKEFMEKEAGERDGGDKRKSGKVELLTWRYLYFIETQARTSDVKVSSSYKDDQVGNRRQLFSPCPAWSTPVVMWTADWPAAGAVWEERPTKSPRGPVTVRTNRSKSKTLASLIFQSRDA</sequence>
<dbReference type="EMBL" id="JAWDGP010006886">
    <property type="protein sequence ID" value="KAK3733660.1"/>
    <property type="molecule type" value="Genomic_DNA"/>
</dbReference>
<dbReference type="Proteomes" id="UP001283361">
    <property type="component" value="Unassembled WGS sequence"/>
</dbReference>
<feature type="region of interest" description="Disordered" evidence="1">
    <location>
        <begin position="1"/>
        <end position="24"/>
    </location>
</feature>
<evidence type="ECO:0000256" key="1">
    <source>
        <dbReference type="SAM" id="MobiDB-lite"/>
    </source>
</evidence>
<feature type="compositionally biased region" description="Basic and acidic residues" evidence="1">
    <location>
        <begin position="7"/>
        <end position="24"/>
    </location>
</feature>
<accession>A0AAE0Y5B7</accession>
<reference evidence="2" key="1">
    <citation type="journal article" date="2023" name="G3 (Bethesda)">
        <title>A reference genome for the long-term kleptoplast-retaining sea slug Elysia crispata morphotype clarki.</title>
        <authorList>
            <person name="Eastman K.E."/>
            <person name="Pendleton A.L."/>
            <person name="Shaikh M.A."/>
            <person name="Suttiyut T."/>
            <person name="Ogas R."/>
            <person name="Tomko P."/>
            <person name="Gavelis G."/>
            <person name="Widhalm J.R."/>
            <person name="Wisecaver J.H."/>
        </authorList>
    </citation>
    <scope>NUCLEOTIDE SEQUENCE</scope>
    <source>
        <strain evidence="2">ECLA1</strain>
    </source>
</reference>